<evidence type="ECO:0000259" key="2">
    <source>
        <dbReference type="PROSITE" id="PS00036"/>
    </source>
</evidence>
<sequence>MEIPASPRTSETQPRKRRGRNSDIRKEQNRIASRAYREKRRQKLALLDEILKDTHPDSMSSVSDETESPAPEFRTMEPTRRTRNSSHSPAPYFMPSVPAIPSVPMPSNGPSHDADAYVSYLVKDYVQDAEGLATHTHNPNSSAIGMSTGYVSSLPPISPMPSTPMFPFDEDFMGDPFSTYPLPGSSVTSFPNPNSGYDSNMINALQSLSRLDDGQQQQILAILQKKRSFLHPDNTLDPTYSTYQAVPRSSTLPGMMEICDRC</sequence>
<keyword evidence="4" id="KW-1185">Reference proteome</keyword>
<dbReference type="Proteomes" id="UP001305414">
    <property type="component" value="Unassembled WGS sequence"/>
</dbReference>
<comment type="caution">
    <text evidence="3">The sequence shown here is derived from an EMBL/GenBank/DDBJ whole genome shotgun (WGS) entry which is preliminary data.</text>
</comment>
<feature type="domain" description="BZIP" evidence="2">
    <location>
        <begin position="25"/>
        <end position="39"/>
    </location>
</feature>
<dbReference type="InterPro" id="IPR004827">
    <property type="entry name" value="bZIP"/>
</dbReference>
<evidence type="ECO:0000313" key="3">
    <source>
        <dbReference type="EMBL" id="KAK5634430.1"/>
    </source>
</evidence>
<evidence type="ECO:0000256" key="1">
    <source>
        <dbReference type="SAM" id="MobiDB-lite"/>
    </source>
</evidence>
<dbReference type="GO" id="GO:0003700">
    <property type="term" value="F:DNA-binding transcription factor activity"/>
    <property type="evidence" value="ECO:0007669"/>
    <property type="project" value="InterPro"/>
</dbReference>
<gene>
    <name evidence="3" type="ORF">RRF57_010143</name>
</gene>
<protein>
    <recommendedName>
        <fullName evidence="2">BZIP domain-containing protein</fullName>
    </recommendedName>
</protein>
<accession>A0AAN7Z2G7</accession>
<feature type="compositionally biased region" description="Basic and acidic residues" evidence="1">
    <location>
        <begin position="20"/>
        <end position="29"/>
    </location>
</feature>
<feature type="region of interest" description="Disordered" evidence="1">
    <location>
        <begin position="1"/>
        <end position="91"/>
    </location>
</feature>
<dbReference type="EMBL" id="JAWHQM010000041">
    <property type="protein sequence ID" value="KAK5634430.1"/>
    <property type="molecule type" value="Genomic_DNA"/>
</dbReference>
<dbReference type="CDD" id="cd14688">
    <property type="entry name" value="bZIP_YAP"/>
    <property type="match status" value="1"/>
</dbReference>
<reference evidence="3 4" key="1">
    <citation type="submission" date="2023-10" db="EMBL/GenBank/DDBJ databases">
        <title>Draft genome sequence of Xylaria bambusicola isolate GMP-LS, the root and basal stem rot pathogen of sugarcane in Indonesia.</title>
        <authorList>
            <person name="Selvaraj P."/>
            <person name="Muralishankar V."/>
            <person name="Muruganantham S."/>
            <person name="Sp S."/>
            <person name="Haryani S."/>
            <person name="Lau K.J.X."/>
            <person name="Naqvi N.I."/>
        </authorList>
    </citation>
    <scope>NUCLEOTIDE SEQUENCE [LARGE SCALE GENOMIC DNA]</scope>
    <source>
        <strain evidence="3">GMP-LS</strain>
    </source>
</reference>
<proteinExistence type="predicted"/>
<evidence type="ECO:0000313" key="4">
    <source>
        <dbReference type="Proteomes" id="UP001305414"/>
    </source>
</evidence>
<organism evidence="3 4">
    <name type="scientific">Xylaria bambusicola</name>
    <dbReference type="NCBI Taxonomy" id="326684"/>
    <lineage>
        <taxon>Eukaryota</taxon>
        <taxon>Fungi</taxon>
        <taxon>Dikarya</taxon>
        <taxon>Ascomycota</taxon>
        <taxon>Pezizomycotina</taxon>
        <taxon>Sordariomycetes</taxon>
        <taxon>Xylariomycetidae</taxon>
        <taxon>Xylariales</taxon>
        <taxon>Xylariaceae</taxon>
        <taxon>Xylaria</taxon>
    </lineage>
</organism>
<name>A0AAN7Z2G7_9PEZI</name>
<dbReference type="AlphaFoldDB" id="A0AAN7Z2G7"/>
<dbReference type="PROSITE" id="PS00036">
    <property type="entry name" value="BZIP_BASIC"/>
    <property type="match status" value="1"/>
</dbReference>